<dbReference type="AlphaFoldDB" id="A0A9P6GY29"/>
<dbReference type="GO" id="GO:0003964">
    <property type="term" value="F:RNA-directed DNA polymerase activity"/>
    <property type="evidence" value="ECO:0007669"/>
    <property type="project" value="UniProtKB-KW"/>
</dbReference>
<dbReference type="InterPro" id="IPR036397">
    <property type="entry name" value="RNaseH_sf"/>
</dbReference>
<evidence type="ECO:0000256" key="2">
    <source>
        <dbReference type="ARBA" id="ARBA00022695"/>
    </source>
</evidence>
<dbReference type="PROSITE" id="PS50878">
    <property type="entry name" value="RT_POL"/>
    <property type="match status" value="1"/>
</dbReference>
<dbReference type="GO" id="GO:0006508">
    <property type="term" value="P:proteolysis"/>
    <property type="evidence" value="ECO:0007669"/>
    <property type="project" value="InterPro"/>
</dbReference>
<evidence type="ECO:0000256" key="3">
    <source>
        <dbReference type="ARBA" id="ARBA00022722"/>
    </source>
</evidence>
<dbReference type="CDD" id="cd00303">
    <property type="entry name" value="retropepsin_like"/>
    <property type="match status" value="1"/>
</dbReference>
<dbReference type="InterPro" id="IPR043502">
    <property type="entry name" value="DNA/RNA_pol_sf"/>
</dbReference>
<keyword evidence="11" id="KW-0511">Multifunctional enzyme</keyword>
<dbReference type="InterPro" id="IPR043128">
    <property type="entry name" value="Rev_trsase/Diguanyl_cyclase"/>
</dbReference>
<feature type="domain" description="Reverse transcriptase" evidence="12">
    <location>
        <begin position="521"/>
        <end position="698"/>
    </location>
</feature>
<dbReference type="Gene3D" id="3.10.10.10">
    <property type="entry name" value="HIV Type 1 Reverse Transcriptase, subunit A, domain 1"/>
    <property type="match status" value="1"/>
</dbReference>
<evidence type="ECO:0000256" key="5">
    <source>
        <dbReference type="ARBA" id="ARBA00022759"/>
    </source>
</evidence>
<dbReference type="InterPro" id="IPR041577">
    <property type="entry name" value="RT_RNaseH_2"/>
</dbReference>
<dbReference type="InterPro" id="IPR001584">
    <property type="entry name" value="Integrase_cat-core"/>
</dbReference>
<dbReference type="InterPro" id="IPR001969">
    <property type="entry name" value="Aspartic_peptidase_AS"/>
</dbReference>
<dbReference type="Pfam" id="PF00665">
    <property type="entry name" value="rve"/>
    <property type="match status" value="1"/>
</dbReference>
<dbReference type="PANTHER" id="PTHR37984">
    <property type="entry name" value="PROTEIN CBG26694"/>
    <property type="match status" value="1"/>
</dbReference>
<keyword evidence="3" id="KW-0540">Nuclease</keyword>
<organism evidence="14 15">
    <name type="scientific">Nosema granulosis</name>
    <dbReference type="NCBI Taxonomy" id="83296"/>
    <lineage>
        <taxon>Eukaryota</taxon>
        <taxon>Fungi</taxon>
        <taxon>Fungi incertae sedis</taxon>
        <taxon>Microsporidia</taxon>
        <taxon>Nosematidae</taxon>
        <taxon>Nosema</taxon>
    </lineage>
</organism>
<accession>A0A9P6GY29</accession>
<dbReference type="CDD" id="cd09274">
    <property type="entry name" value="RNase_HI_RT_Ty3"/>
    <property type="match status" value="1"/>
</dbReference>
<evidence type="ECO:0000256" key="6">
    <source>
        <dbReference type="ARBA" id="ARBA00022801"/>
    </source>
</evidence>
<keyword evidence="2" id="KW-0548">Nucleotidyltransferase</keyword>
<keyword evidence="10" id="KW-0695">RNA-directed DNA polymerase</keyword>
<dbReference type="CDD" id="cd01647">
    <property type="entry name" value="RT_LTR"/>
    <property type="match status" value="1"/>
</dbReference>
<evidence type="ECO:0000259" key="13">
    <source>
        <dbReference type="PROSITE" id="PS50994"/>
    </source>
</evidence>
<dbReference type="InterPro" id="IPR050951">
    <property type="entry name" value="Retrovirus_Pol_polyprotein"/>
</dbReference>
<feature type="non-terminal residue" evidence="14">
    <location>
        <position position="1"/>
    </location>
</feature>
<dbReference type="GO" id="GO:0004190">
    <property type="term" value="F:aspartic-type endopeptidase activity"/>
    <property type="evidence" value="ECO:0007669"/>
    <property type="project" value="UniProtKB-KW"/>
</dbReference>
<dbReference type="InterPro" id="IPR012337">
    <property type="entry name" value="RNaseH-like_sf"/>
</dbReference>
<dbReference type="Pfam" id="PF17919">
    <property type="entry name" value="RT_RNaseH_2"/>
    <property type="match status" value="1"/>
</dbReference>
<dbReference type="Gene3D" id="3.30.420.10">
    <property type="entry name" value="Ribonuclease H-like superfamily/Ribonuclease H"/>
    <property type="match status" value="1"/>
</dbReference>
<dbReference type="SUPFAM" id="SSF56672">
    <property type="entry name" value="DNA/RNA polymerases"/>
    <property type="match status" value="1"/>
</dbReference>
<dbReference type="Gene3D" id="3.10.20.370">
    <property type="match status" value="1"/>
</dbReference>
<dbReference type="Gene3D" id="2.40.70.10">
    <property type="entry name" value="Acid Proteases"/>
    <property type="match status" value="1"/>
</dbReference>
<dbReference type="SUPFAM" id="SSF53098">
    <property type="entry name" value="Ribonuclease H-like"/>
    <property type="match status" value="1"/>
</dbReference>
<dbReference type="PANTHER" id="PTHR37984:SF5">
    <property type="entry name" value="PROTEIN NYNRIN-LIKE"/>
    <property type="match status" value="1"/>
</dbReference>
<evidence type="ECO:0000313" key="15">
    <source>
        <dbReference type="Proteomes" id="UP000740883"/>
    </source>
</evidence>
<dbReference type="PROSITE" id="PS00141">
    <property type="entry name" value="ASP_PROTEASE"/>
    <property type="match status" value="1"/>
</dbReference>
<keyword evidence="8" id="KW-0694">RNA-binding</keyword>
<dbReference type="Pfam" id="PF00078">
    <property type="entry name" value="RVT_1"/>
    <property type="match status" value="1"/>
</dbReference>
<dbReference type="EMBL" id="SBJO01000568">
    <property type="protein sequence ID" value="KAF9760600.1"/>
    <property type="molecule type" value="Genomic_DNA"/>
</dbReference>
<dbReference type="GO" id="GO:0004519">
    <property type="term" value="F:endonuclease activity"/>
    <property type="evidence" value="ECO:0007669"/>
    <property type="project" value="UniProtKB-KW"/>
</dbReference>
<dbReference type="GO" id="GO:0003723">
    <property type="term" value="F:RNA binding"/>
    <property type="evidence" value="ECO:0007669"/>
    <property type="project" value="UniProtKB-KW"/>
</dbReference>
<dbReference type="InterPro" id="IPR000477">
    <property type="entry name" value="RT_dom"/>
</dbReference>
<dbReference type="Proteomes" id="UP000740883">
    <property type="component" value="Unassembled WGS sequence"/>
</dbReference>
<keyword evidence="6" id="KW-0378">Hydrolase</keyword>
<evidence type="ECO:0000256" key="4">
    <source>
        <dbReference type="ARBA" id="ARBA00022750"/>
    </source>
</evidence>
<name>A0A9P6GY29_9MICR</name>
<evidence type="ECO:0000313" key="14">
    <source>
        <dbReference type="EMBL" id="KAF9760600.1"/>
    </source>
</evidence>
<dbReference type="FunFam" id="3.30.70.270:FF:000020">
    <property type="entry name" value="Transposon Tf2-6 polyprotein-like Protein"/>
    <property type="match status" value="1"/>
</dbReference>
<evidence type="ECO:0000256" key="10">
    <source>
        <dbReference type="ARBA" id="ARBA00022918"/>
    </source>
</evidence>
<evidence type="ECO:0000256" key="9">
    <source>
        <dbReference type="ARBA" id="ARBA00022908"/>
    </source>
</evidence>
<dbReference type="Pfam" id="PF13975">
    <property type="entry name" value="gag-asp_proteas"/>
    <property type="match status" value="1"/>
</dbReference>
<dbReference type="OrthoDB" id="2201301at2759"/>
<feature type="domain" description="Integrase catalytic" evidence="13">
    <location>
        <begin position="1009"/>
        <end position="1170"/>
    </location>
</feature>
<keyword evidence="7" id="KW-0460">Magnesium</keyword>
<dbReference type="GO" id="GO:0015074">
    <property type="term" value="P:DNA integration"/>
    <property type="evidence" value="ECO:0007669"/>
    <property type="project" value="UniProtKB-KW"/>
</dbReference>
<evidence type="ECO:0000256" key="8">
    <source>
        <dbReference type="ARBA" id="ARBA00022884"/>
    </source>
</evidence>
<evidence type="ECO:0000256" key="1">
    <source>
        <dbReference type="ARBA" id="ARBA00022679"/>
    </source>
</evidence>
<keyword evidence="4" id="KW-0064">Aspartyl protease</keyword>
<comment type="caution">
    <text evidence="14">The sequence shown here is derived from an EMBL/GenBank/DDBJ whole genome shotgun (WGS) entry which is preliminary data.</text>
</comment>
<dbReference type="Gene3D" id="3.30.70.270">
    <property type="match status" value="2"/>
</dbReference>
<keyword evidence="5" id="KW-0255">Endonuclease</keyword>
<dbReference type="PROSITE" id="PS50994">
    <property type="entry name" value="INTEGRASE"/>
    <property type="match status" value="1"/>
</dbReference>
<protein>
    <submittedName>
        <fullName evidence="14">Transposon Tf2-6 polyprotein</fullName>
    </submittedName>
</protein>
<evidence type="ECO:0000259" key="12">
    <source>
        <dbReference type="PROSITE" id="PS50878"/>
    </source>
</evidence>
<keyword evidence="1" id="KW-0808">Transferase</keyword>
<gene>
    <name evidence="14" type="primary">Tf2-6_6</name>
    <name evidence="14" type="ORF">NGRA_3090</name>
</gene>
<keyword evidence="4" id="KW-0645">Protease</keyword>
<dbReference type="SUPFAM" id="SSF50630">
    <property type="entry name" value="Acid proteases"/>
    <property type="match status" value="1"/>
</dbReference>
<evidence type="ECO:0000256" key="7">
    <source>
        <dbReference type="ARBA" id="ARBA00022842"/>
    </source>
</evidence>
<dbReference type="InterPro" id="IPR021109">
    <property type="entry name" value="Peptidase_aspartic_dom_sf"/>
</dbReference>
<evidence type="ECO:0000256" key="11">
    <source>
        <dbReference type="ARBA" id="ARBA00023268"/>
    </source>
</evidence>
<keyword evidence="15" id="KW-1185">Reference proteome</keyword>
<dbReference type="GO" id="GO:0005634">
    <property type="term" value="C:nucleus"/>
    <property type="evidence" value="ECO:0007669"/>
    <property type="project" value="UniProtKB-ARBA"/>
</dbReference>
<keyword evidence="9" id="KW-0229">DNA integration</keyword>
<proteinExistence type="predicted"/>
<sequence length="1246" mass="146793">TVTKPNKPLIYKKNISVLENYFKTNKVPVIQDILNSIATEKKVSIKESTEKKLENGEKNEEITFKIIDESLGVEMKKNLKIIREVRFMEEEVLNNWLEDFEELSKFKKWNIKQQYQALELLVKDPLVNSIFTLESFDQIKNVIRRQILRKTDSNLIHSKLTKIKQGEYVYIREYLGEIKKLVDQYAAFESISKIEYNRKLKECFYHGLGFNTRIRVAEKTNGALEEILDYLEKIEDNLILEIEKFKNQSKKSIVNDKYDFINNKWCSHCKNNTHTTKTCYFLNREREKNSDRSNRNKFKEEKSCIMVEKKAKTLELRIKGKIKEEEVNIMIDTGASRNFIDKKLVEKINLNEFETEPLEILTANGGYVKLTKKTTLSLTICGLERKFTVDFYILDKCVEEVIIGNEFIFNNNAILDFNRNVLKIQDEEVRILKENSILEEDLDRMFFEKLGLIKSEDNESKQEVVRKIQEYKVINNSFTNMKIEPVKLKTSTEKIELSRKKSYIVPNKYLQKAQEELTRLCKEGIIVESEVCYVSPAFFIEKKNLDLRLVIDYRNLNQYIIDECYDIPKIFENLMMMGTNEYYTTIDLKNGFNQIPIEEKSQELTGFMIMNKTYKYVRVPFGIRSGPKIFQKTISRILEGIENCFVYIDDIIIFNKTLEEHNKVILRVLERLKLHEVKINFEKSSFYNREIKLLGYLVSKQGIQADKKYLQNITLNSVPKTKRQVQKIIGIINWYRRFLKNISEKLSPITDLLKGEKFVWKNLHTEIINDIKKEINESSRLKFPNFKKKFILETDASKLGIGAVLYQEDGVIGYFSKKLNSTEQNYSIVEKELFAMVKALMFFKDIVQGYFIEIYTDNRNCVLENNKFTSRIERWKILLNDFNFEIKSIKGEKNNIADALSRNCLITEVKRNTLKEKFIEKVQDCMIDGMKLDTGSEKIKLKQNKEEEFLFFVHEISGHAGIITNYYNLKDFFEIKNLLSKLTKITNECELCIKGKHYNKKIVNKCVLTAKNPFERVSTDIFGPFNLDEYNHEKSSESGYFITLTDIYTRITWVKFVLNITAEDLIKTVKEWIIRFKKPEIMIMDNGVQYTSKKFKEFLGKMNIECRYIPKYTPSSNGVSERLNIAISEVLRMNKGKSISQVVKVIRHKLNENHHTTIHCTPRALLTGEHFYDPRCKKRIFTRKCVNNENQLIKIAPGEKVYLKNMIGNKLDDKFLGPYTILESGKKGLWYKLDNNEWVHLKNLKY</sequence>
<reference evidence="14 15" key="1">
    <citation type="journal article" date="2020" name="Genome Biol. Evol.">
        <title>Comparative genomics of strictly vertically transmitted, feminizing microsporidia endosymbionts of amphipod crustaceans.</title>
        <authorList>
            <person name="Cormier A."/>
            <person name="Chebbi M.A."/>
            <person name="Giraud I."/>
            <person name="Wattier R."/>
            <person name="Teixeira M."/>
            <person name="Gilbert C."/>
            <person name="Rigaud T."/>
            <person name="Cordaux R."/>
        </authorList>
    </citation>
    <scope>NUCLEOTIDE SEQUENCE [LARGE SCALE GENOMIC DNA]</scope>
    <source>
        <strain evidence="14 15">Ou3-Ou53</strain>
    </source>
</reference>